<organism evidence="1">
    <name type="scientific">Anguilla anguilla</name>
    <name type="common">European freshwater eel</name>
    <name type="synonym">Muraena anguilla</name>
    <dbReference type="NCBI Taxonomy" id="7936"/>
    <lineage>
        <taxon>Eukaryota</taxon>
        <taxon>Metazoa</taxon>
        <taxon>Chordata</taxon>
        <taxon>Craniata</taxon>
        <taxon>Vertebrata</taxon>
        <taxon>Euteleostomi</taxon>
        <taxon>Actinopterygii</taxon>
        <taxon>Neopterygii</taxon>
        <taxon>Teleostei</taxon>
        <taxon>Anguilliformes</taxon>
        <taxon>Anguillidae</taxon>
        <taxon>Anguilla</taxon>
    </lineage>
</organism>
<dbReference type="EMBL" id="GBXM01053226">
    <property type="protein sequence ID" value="JAH55351.1"/>
    <property type="molecule type" value="Transcribed_RNA"/>
</dbReference>
<protein>
    <submittedName>
        <fullName evidence="1">Uncharacterized protein</fullName>
    </submittedName>
</protein>
<name>A0A0E9TP57_ANGAN</name>
<sequence>MFINVLLSVCGNNMISYLTKPKEHLFKMILLFSLL</sequence>
<reference evidence="1" key="2">
    <citation type="journal article" date="2015" name="Fish Shellfish Immunol.">
        <title>Early steps in the European eel (Anguilla anguilla)-Vibrio vulnificus interaction in the gills: Role of the RtxA13 toxin.</title>
        <authorList>
            <person name="Callol A."/>
            <person name="Pajuelo D."/>
            <person name="Ebbesson L."/>
            <person name="Teles M."/>
            <person name="MacKenzie S."/>
            <person name="Amaro C."/>
        </authorList>
    </citation>
    <scope>NUCLEOTIDE SEQUENCE</scope>
</reference>
<accession>A0A0E9TP57</accession>
<proteinExistence type="predicted"/>
<reference evidence="1" key="1">
    <citation type="submission" date="2014-11" db="EMBL/GenBank/DDBJ databases">
        <authorList>
            <person name="Amaro Gonzalez C."/>
        </authorList>
    </citation>
    <scope>NUCLEOTIDE SEQUENCE</scope>
</reference>
<evidence type="ECO:0000313" key="1">
    <source>
        <dbReference type="EMBL" id="JAH55351.1"/>
    </source>
</evidence>
<dbReference type="AlphaFoldDB" id="A0A0E9TP57"/>